<gene>
    <name evidence="1" type="ORF">GCM10023161_31950</name>
</gene>
<protein>
    <submittedName>
        <fullName evidence="1">Uncharacterized protein</fullName>
    </submittedName>
</protein>
<dbReference type="Proteomes" id="UP001501417">
    <property type="component" value="Unassembled WGS sequence"/>
</dbReference>
<accession>A0ABP8RRA7</accession>
<reference evidence="2" key="1">
    <citation type="journal article" date="2019" name="Int. J. Syst. Evol. Microbiol.">
        <title>The Global Catalogue of Microorganisms (GCM) 10K type strain sequencing project: providing services to taxonomists for standard genome sequencing and annotation.</title>
        <authorList>
            <consortium name="The Broad Institute Genomics Platform"/>
            <consortium name="The Broad Institute Genome Sequencing Center for Infectious Disease"/>
            <person name="Wu L."/>
            <person name="Ma J."/>
        </authorList>
    </citation>
    <scope>NUCLEOTIDE SEQUENCE [LARGE SCALE GENOMIC DNA]</scope>
    <source>
        <strain evidence="2">JCM 17782</strain>
    </source>
</reference>
<dbReference type="EMBL" id="BAABGF010000032">
    <property type="protein sequence ID" value="GAA4544770.1"/>
    <property type="molecule type" value="Genomic_DNA"/>
</dbReference>
<proteinExistence type="predicted"/>
<keyword evidence="2" id="KW-1185">Reference proteome</keyword>
<sequence>MSGWVVLLIGTVLLLDTPVAEGTNDGRRATVTFRGCSECDAKVRGDSAATATATARGAAQIDCAALGEQGLNAG</sequence>
<organism evidence="1 2">
    <name type="scientific">Mycobacterium paraffinicum</name>
    <dbReference type="NCBI Taxonomy" id="53378"/>
    <lineage>
        <taxon>Bacteria</taxon>
        <taxon>Bacillati</taxon>
        <taxon>Actinomycetota</taxon>
        <taxon>Actinomycetes</taxon>
        <taxon>Mycobacteriales</taxon>
        <taxon>Mycobacteriaceae</taxon>
        <taxon>Mycobacterium</taxon>
    </lineage>
</organism>
<name>A0ABP8RRA7_9MYCO</name>
<evidence type="ECO:0000313" key="2">
    <source>
        <dbReference type="Proteomes" id="UP001501417"/>
    </source>
</evidence>
<comment type="caution">
    <text evidence="1">The sequence shown here is derived from an EMBL/GenBank/DDBJ whole genome shotgun (WGS) entry which is preliminary data.</text>
</comment>
<evidence type="ECO:0000313" key="1">
    <source>
        <dbReference type="EMBL" id="GAA4544770.1"/>
    </source>
</evidence>